<evidence type="ECO:0000259" key="2">
    <source>
        <dbReference type="Pfam" id="PF13251"/>
    </source>
</evidence>
<evidence type="ECO:0000313" key="4">
    <source>
        <dbReference type="Proteomes" id="UP001479436"/>
    </source>
</evidence>
<comment type="caution">
    <text evidence="3">The sequence shown here is derived from an EMBL/GenBank/DDBJ whole genome shotgun (WGS) entry which is preliminary data.</text>
</comment>
<gene>
    <name evidence="3" type="ORF">K7432_007922</name>
</gene>
<dbReference type="InterPro" id="IPR011989">
    <property type="entry name" value="ARM-like"/>
</dbReference>
<keyword evidence="4" id="KW-1185">Reference proteome</keyword>
<organism evidence="3 4">
    <name type="scientific">Basidiobolus ranarum</name>
    <dbReference type="NCBI Taxonomy" id="34480"/>
    <lineage>
        <taxon>Eukaryota</taxon>
        <taxon>Fungi</taxon>
        <taxon>Fungi incertae sedis</taxon>
        <taxon>Zoopagomycota</taxon>
        <taxon>Entomophthoromycotina</taxon>
        <taxon>Basidiobolomycetes</taxon>
        <taxon>Basidiobolales</taxon>
        <taxon>Basidiobolaceae</taxon>
        <taxon>Basidiobolus</taxon>
    </lineage>
</organism>
<reference evidence="3 4" key="1">
    <citation type="submission" date="2023-04" db="EMBL/GenBank/DDBJ databases">
        <title>Genome of Basidiobolus ranarum AG-B5.</title>
        <authorList>
            <person name="Stajich J.E."/>
            <person name="Carter-House D."/>
            <person name="Gryganskyi A."/>
        </authorList>
    </citation>
    <scope>NUCLEOTIDE SEQUENCE [LARGE SCALE GENOMIC DNA]</scope>
    <source>
        <strain evidence="3 4">AG-B5</strain>
    </source>
</reference>
<proteinExistence type="predicted"/>
<dbReference type="Proteomes" id="UP001479436">
    <property type="component" value="Unassembled WGS sequence"/>
</dbReference>
<sequence length="955" mass="107462">MNSKPKIQHKGSISSIEAFIAQASSIISTSLIVDTDNLPPRPPIVPSHEKATYATLDKVLDTLNRISYPLSSIDGQTLSKLLMVACQALEHEDEVLKIKLCQIIYKSCHKRQPSIFTSKSASLNIILTFLLKCTTQFTYPNNIEALKALSAALFESGMYCEQLHDMIFLTLKQFVEHSTHGDSKQFAIYCFGNLCAKIGTKYPKLTMDVYVLLLKNLIAAANPYSEYSITDNSVTEGDAKAALKALTTIIKESPDVLSVQFETLVGCIKKCLYYGLQEIHYLDRTSQLNWRVPSRRYNSSNLLGGTKPCQSSDSELSDGEFVDSSRRRHIRQNAIGCLNAIAQTSSKQLYPYWGDFFPDEETPYYPSLYLIMANSPFTRERMNTCETLVLMVDRSRQYLSAADDRDTKSSFTSLSQKLGKLTRYLHHGLVILLKKEMHPDVLTRLLKFCSALVSNSSYERLSSNYLSMLFKSVVDCVGFPDPYVKIESYKCLVTILDSQTSQIRLESSIESVKTPAKVNMINHLIEVLESEESNGIRVEACEACSALARHNFAMLQPRWPEIKRVMSKEIGNPDQIIRIAFMKLLDEYTRSQAQIEVQERPWWISFLEELIQPYTDSKCANTRALICKCISHIPNEIYATLPTEKQILILSLLLGLANDENSAVRAAASRALGVFVLFPALKENSLFMIDVSLLFVKLVQDSVLTTRIPASWGLANLCDTLVITSEENDGELAEGFDYMLLCRLAAAGIAASKDNDKLRSNGVRALGSLIRACPRSVIEREVGNLLNEAVNIVVKNINSGSAKTRWNACHATANFLRNPWFPIGKTHWTETVYDALLQSIQECRNFKVRIHACLALALPNSREKYYTSSLYKRIIETLVNALENVHDMNNTAFSEYKYQNQLESQLHTTLVHLLSMKTSKDCKALDDLNQKAEDLISRRLKDSESHGANEESFDS</sequence>
<dbReference type="EMBL" id="JASJQH010000415">
    <property type="protein sequence ID" value="KAK9764501.1"/>
    <property type="molecule type" value="Genomic_DNA"/>
</dbReference>
<dbReference type="Pfam" id="PF13251">
    <property type="entry name" value="DUF4042"/>
    <property type="match status" value="1"/>
</dbReference>
<dbReference type="InterPro" id="IPR000357">
    <property type="entry name" value="HEAT"/>
</dbReference>
<protein>
    <recommendedName>
        <fullName evidence="2">DUF4042 domain-containing protein</fullName>
    </recommendedName>
</protein>
<dbReference type="Pfam" id="PF02985">
    <property type="entry name" value="HEAT"/>
    <property type="match status" value="1"/>
</dbReference>
<dbReference type="InterPro" id="IPR025283">
    <property type="entry name" value="DUF4042"/>
</dbReference>
<name>A0ABR2WSV8_9FUNG</name>
<accession>A0ABR2WSV8</accession>
<dbReference type="PANTHER" id="PTHR13366">
    <property type="entry name" value="MALARIA ANTIGEN-RELATED"/>
    <property type="match status" value="1"/>
</dbReference>
<feature type="domain" description="DUF4042" evidence="2">
    <location>
        <begin position="330"/>
        <end position="497"/>
    </location>
</feature>
<dbReference type="PANTHER" id="PTHR13366:SF0">
    <property type="entry name" value="HEAT REPEAT-CONTAINING PROTEIN 6"/>
    <property type="match status" value="1"/>
</dbReference>
<evidence type="ECO:0000313" key="3">
    <source>
        <dbReference type="EMBL" id="KAK9764501.1"/>
    </source>
</evidence>
<dbReference type="SUPFAM" id="SSF48371">
    <property type="entry name" value="ARM repeat"/>
    <property type="match status" value="2"/>
</dbReference>
<evidence type="ECO:0000256" key="1">
    <source>
        <dbReference type="ARBA" id="ARBA00022737"/>
    </source>
</evidence>
<dbReference type="InterPro" id="IPR016024">
    <property type="entry name" value="ARM-type_fold"/>
</dbReference>
<dbReference type="Gene3D" id="1.25.10.10">
    <property type="entry name" value="Leucine-rich Repeat Variant"/>
    <property type="match status" value="3"/>
</dbReference>
<keyword evidence="1" id="KW-0677">Repeat</keyword>
<dbReference type="InterPro" id="IPR052107">
    <property type="entry name" value="HEAT6"/>
</dbReference>